<dbReference type="GO" id="GO:0032259">
    <property type="term" value="P:methylation"/>
    <property type="evidence" value="ECO:0007669"/>
    <property type="project" value="UniProtKB-KW"/>
</dbReference>
<dbReference type="STRING" id="2017.SAMN05444320_102158"/>
<dbReference type="Gene3D" id="3.40.50.150">
    <property type="entry name" value="Vaccinia Virus protein VP39"/>
    <property type="match status" value="1"/>
</dbReference>
<dbReference type="Proteomes" id="UP000184501">
    <property type="component" value="Unassembled WGS sequence"/>
</dbReference>
<feature type="domain" description="Methyltransferase type 11" evidence="1">
    <location>
        <begin position="41"/>
        <end position="127"/>
    </location>
</feature>
<dbReference type="AlphaFoldDB" id="A0A1M4XX80"/>
<dbReference type="PANTHER" id="PTHR43591:SF24">
    <property type="entry name" value="2-METHOXY-6-POLYPRENYL-1,4-BENZOQUINOL METHYLASE, MITOCHONDRIAL"/>
    <property type="match status" value="1"/>
</dbReference>
<keyword evidence="2" id="KW-0808">Transferase</keyword>
<dbReference type="CDD" id="cd02440">
    <property type="entry name" value="AdoMet_MTases"/>
    <property type="match status" value="1"/>
</dbReference>
<keyword evidence="3" id="KW-1185">Reference proteome</keyword>
<keyword evidence="2" id="KW-0489">Methyltransferase</keyword>
<gene>
    <name evidence="2" type="ORF">SAMN05444320_102158</name>
</gene>
<evidence type="ECO:0000259" key="1">
    <source>
        <dbReference type="Pfam" id="PF08241"/>
    </source>
</evidence>
<reference evidence="2 3" key="1">
    <citation type="submission" date="2016-11" db="EMBL/GenBank/DDBJ databases">
        <authorList>
            <person name="Jaros S."/>
            <person name="Januszkiewicz K."/>
            <person name="Wedrychowicz H."/>
        </authorList>
    </citation>
    <scope>NUCLEOTIDE SEQUENCE [LARGE SCALE GENOMIC DNA]</scope>
    <source>
        <strain evidence="2 3">DSM 44523</strain>
    </source>
</reference>
<protein>
    <submittedName>
        <fullName evidence="2">Methyltransferase domain-containing protein</fullName>
    </submittedName>
</protein>
<dbReference type="EMBL" id="FQVN01000002">
    <property type="protein sequence ID" value="SHE98069.1"/>
    <property type="molecule type" value="Genomic_DNA"/>
</dbReference>
<sequence length="252" mass="26246">MTLGEPAPDLSSAAAEQLYGTLAGLFRGGGPVPNSVLGPVLDVGAGSGRLAAELARRGVPLLLLDLTDARQAGAPNAPFLRGDASRLPVRSGSCSGVHLARVLLHLADWRAAAAECVRVLRPAGVLALSLGWRLYDGPLRELVGAVHDAAEARGLRLEPVRADLDGPEELDSAFLRLGLGSPELVEVSGAVAVTPRQAVADAVHTTHRWLPGQDLGALPDIGAAVLAGSGLDADQPIPQVRTVSYRVYRRER</sequence>
<name>A0A1M4XX80_STRHI</name>
<dbReference type="OrthoDB" id="3689910at2"/>
<dbReference type="Pfam" id="PF08241">
    <property type="entry name" value="Methyltransf_11"/>
    <property type="match status" value="1"/>
</dbReference>
<dbReference type="GO" id="GO:0008757">
    <property type="term" value="F:S-adenosylmethionine-dependent methyltransferase activity"/>
    <property type="evidence" value="ECO:0007669"/>
    <property type="project" value="InterPro"/>
</dbReference>
<accession>A0A1M4XX80</accession>
<evidence type="ECO:0000313" key="3">
    <source>
        <dbReference type="Proteomes" id="UP000184501"/>
    </source>
</evidence>
<dbReference type="InterPro" id="IPR029063">
    <property type="entry name" value="SAM-dependent_MTases_sf"/>
</dbReference>
<dbReference type="SUPFAM" id="SSF53335">
    <property type="entry name" value="S-adenosyl-L-methionine-dependent methyltransferases"/>
    <property type="match status" value="1"/>
</dbReference>
<organism evidence="2 3">
    <name type="scientific">Streptoalloteichus hindustanus</name>
    <dbReference type="NCBI Taxonomy" id="2017"/>
    <lineage>
        <taxon>Bacteria</taxon>
        <taxon>Bacillati</taxon>
        <taxon>Actinomycetota</taxon>
        <taxon>Actinomycetes</taxon>
        <taxon>Pseudonocardiales</taxon>
        <taxon>Pseudonocardiaceae</taxon>
        <taxon>Streptoalloteichus</taxon>
    </lineage>
</organism>
<dbReference type="RefSeq" id="WP_073480461.1">
    <property type="nucleotide sequence ID" value="NZ_FQVN01000002.1"/>
</dbReference>
<evidence type="ECO:0000313" key="2">
    <source>
        <dbReference type="EMBL" id="SHE98069.1"/>
    </source>
</evidence>
<dbReference type="PANTHER" id="PTHR43591">
    <property type="entry name" value="METHYLTRANSFERASE"/>
    <property type="match status" value="1"/>
</dbReference>
<dbReference type="InterPro" id="IPR013216">
    <property type="entry name" value="Methyltransf_11"/>
</dbReference>
<proteinExistence type="predicted"/>